<protein>
    <recommendedName>
        <fullName evidence="6">Exonuclease domain-containing protein</fullName>
    </recommendedName>
</protein>
<dbReference type="NCBIfam" id="NF003765">
    <property type="entry name" value="PRK05359.1"/>
    <property type="match status" value="1"/>
</dbReference>
<gene>
    <name evidence="7" type="ORF">RHSIM_Rhsim11G0123600</name>
</gene>
<keyword evidence="8" id="KW-1185">Reference proteome</keyword>
<keyword evidence="2" id="KW-0540">Nuclease</keyword>
<dbReference type="GO" id="GO:0003676">
    <property type="term" value="F:nucleic acid binding"/>
    <property type="evidence" value="ECO:0007669"/>
    <property type="project" value="InterPro"/>
</dbReference>
<reference evidence="7" key="1">
    <citation type="submission" date="2019-11" db="EMBL/GenBank/DDBJ databases">
        <authorList>
            <person name="Liu Y."/>
            <person name="Hou J."/>
            <person name="Li T.-Q."/>
            <person name="Guan C.-H."/>
            <person name="Wu X."/>
            <person name="Wu H.-Z."/>
            <person name="Ling F."/>
            <person name="Zhang R."/>
            <person name="Shi X.-G."/>
            <person name="Ren J.-P."/>
            <person name="Chen E.-F."/>
            <person name="Sun J.-M."/>
        </authorList>
    </citation>
    <scope>NUCLEOTIDE SEQUENCE</scope>
    <source>
        <strain evidence="7">Adult_tree_wgs_1</strain>
        <tissue evidence="7">Leaves</tissue>
    </source>
</reference>
<keyword evidence="4" id="KW-0269">Exonuclease</keyword>
<dbReference type="PANTHER" id="PTHR11046">
    <property type="entry name" value="OLIGORIBONUCLEASE, MITOCHONDRIAL"/>
    <property type="match status" value="1"/>
</dbReference>
<proteinExistence type="inferred from homology"/>
<dbReference type="Pfam" id="PF00929">
    <property type="entry name" value="RNase_T"/>
    <property type="match status" value="1"/>
</dbReference>
<accession>A0A834G5S2</accession>
<dbReference type="PANTHER" id="PTHR11046:SF0">
    <property type="entry name" value="OLIGORIBONUCLEASE, MITOCHONDRIAL"/>
    <property type="match status" value="1"/>
</dbReference>
<dbReference type="GO" id="GO:0005739">
    <property type="term" value="C:mitochondrion"/>
    <property type="evidence" value="ECO:0007669"/>
    <property type="project" value="TreeGrafter"/>
</dbReference>
<dbReference type="SMART" id="SM00479">
    <property type="entry name" value="EXOIII"/>
    <property type="match status" value="1"/>
</dbReference>
<comment type="caution">
    <text evidence="7">The sequence shown here is derived from an EMBL/GenBank/DDBJ whole genome shotgun (WGS) entry which is preliminary data.</text>
</comment>
<sequence>MNQLANSFSLLELDVGDDREVTIVPARQENANGKGKGKKKGDSSAGMTLSKNNNGVPQSLEVVSGDYKLPLVWIDLEMTGLNVEFDRILEIACIVTDGSLTKSVEVAISSCRFFYPLCIVHIDDGEGLTKKVLHSKISEQEAEKQVTKFVRTCVGTHTPVLAGNSVYMDFLFLKKYMPNLAGLFSHVLVDVSSVRSLCIRWYPRENKKAPVKEKKHRALDDIRESIAELKYYKEHIFKTKK</sequence>
<evidence type="ECO:0000256" key="3">
    <source>
        <dbReference type="ARBA" id="ARBA00022801"/>
    </source>
</evidence>
<dbReference type="SUPFAM" id="SSF53098">
    <property type="entry name" value="Ribonuclease H-like"/>
    <property type="match status" value="1"/>
</dbReference>
<dbReference type="CDD" id="cd06135">
    <property type="entry name" value="Orn"/>
    <property type="match status" value="1"/>
</dbReference>
<dbReference type="OrthoDB" id="270189at2759"/>
<feature type="domain" description="Exonuclease" evidence="6">
    <location>
        <begin position="70"/>
        <end position="238"/>
    </location>
</feature>
<evidence type="ECO:0000259" key="6">
    <source>
        <dbReference type="SMART" id="SM00479"/>
    </source>
</evidence>
<dbReference type="GO" id="GO:0000175">
    <property type="term" value="F:3'-5'-RNA exonuclease activity"/>
    <property type="evidence" value="ECO:0007669"/>
    <property type="project" value="InterPro"/>
</dbReference>
<evidence type="ECO:0000256" key="5">
    <source>
        <dbReference type="SAM" id="MobiDB-lite"/>
    </source>
</evidence>
<evidence type="ECO:0000256" key="4">
    <source>
        <dbReference type="ARBA" id="ARBA00022839"/>
    </source>
</evidence>
<keyword evidence="3" id="KW-0378">Hydrolase</keyword>
<comment type="similarity">
    <text evidence="1">Belongs to the oligoribonuclease family.</text>
</comment>
<dbReference type="AlphaFoldDB" id="A0A834G5S2"/>
<feature type="region of interest" description="Disordered" evidence="5">
    <location>
        <begin position="24"/>
        <end position="53"/>
    </location>
</feature>
<organism evidence="7 8">
    <name type="scientific">Rhododendron simsii</name>
    <name type="common">Sims's rhododendron</name>
    <dbReference type="NCBI Taxonomy" id="118357"/>
    <lineage>
        <taxon>Eukaryota</taxon>
        <taxon>Viridiplantae</taxon>
        <taxon>Streptophyta</taxon>
        <taxon>Embryophyta</taxon>
        <taxon>Tracheophyta</taxon>
        <taxon>Spermatophyta</taxon>
        <taxon>Magnoliopsida</taxon>
        <taxon>eudicotyledons</taxon>
        <taxon>Gunneridae</taxon>
        <taxon>Pentapetalae</taxon>
        <taxon>asterids</taxon>
        <taxon>Ericales</taxon>
        <taxon>Ericaceae</taxon>
        <taxon>Ericoideae</taxon>
        <taxon>Rhodoreae</taxon>
        <taxon>Rhododendron</taxon>
    </lineage>
</organism>
<dbReference type="Proteomes" id="UP000626092">
    <property type="component" value="Unassembled WGS sequence"/>
</dbReference>
<evidence type="ECO:0000256" key="1">
    <source>
        <dbReference type="ARBA" id="ARBA00009921"/>
    </source>
</evidence>
<dbReference type="InterPro" id="IPR012337">
    <property type="entry name" value="RNaseH-like_sf"/>
</dbReference>
<dbReference type="InterPro" id="IPR013520">
    <property type="entry name" value="Ribonucl_H"/>
</dbReference>
<evidence type="ECO:0000313" key="8">
    <source>
        <dbReference type="Proteomes" id="UP000626092"/>
    </source>
</evidence>
<evidence type="ECO:0000313" key="7">
    <source>
        <dbReference type="EMBL" id="KAF7126671.1"/>
    </source>
</evidence>
<dbReference type="Gene3D" id="3.30.420.10">
    <property type="entry name" value="Ribonuclease H-like superfamily/Ribonuclease H"/>
    <property type="match status" value="1"/>
</dbReference>
<dbReference type="EMBL" id="WJXA01000011">
    <property type="protein sequence ID" value="KAF7126671.1"/>
    <property type="molecule type" value="Genomic_DNA"/>
</dbReference>
<name>A0A834G5S2_RHOSS</name>
<evidence type="ECO:0000256" key="2">
    <source>
        <dbReference type="ARBA" id="ARBA00022722"/>
    </source>
</evidence>
<dbReference type="InterPro" id="IPR036397">
    <property type="entry name" value="RNaseH_sf"/>
</dbReference>
<dbReference type="InterPro" id="IPR022894">
    <property type="entry name" value="Oligoribonuclease"/>
</dbReference>